<evidence type="ECO:0000313" key="1">
    <source>
        <dbReference type="EMBL" id="NSL87691.1"/>
    </source>
</evidence>
<organism evidence="1 2">
    <name type="scientific">Chitinophaga solisilvae</name>
    <dbReference type="NCBI Taxonomy" id="1233460"/>
    <lineage>
        <taxon>Bacteria</taxon>
        <taxon>Pseudomonadati</taxon>
        <taxon>Bacteroidota</taxon>
        <taxon>Chitinophagia</taxon>
        <taxon>Chitinophagales</taxon>
        <taxon>Chitinophagaceae</taxon>
        <taxon>Chitinophaga</taxon>
    </lineage>
</organism>
<reference evidence="1" key="1">
    <citation type="submission" date="2020-05" db="EMBL/GenBank/DDBJ databases">
        <title>Chitinophaga laudate sp. nov., isolated from a tropical peat swamp.</title>
        <authorList>
            <person name="Goh C.B.S."/>
            <person name="Lee M.S."/>
            <person name="Parimannan S."/>
            <person name="Pasbakhsh P."/>
            <person name="Yule C.M."/>
            <person name="Rajandas H."/>
            <person name="Loke S."/>
            <person name="Croft L."/>
            <person name="Tan J.B.L."/>
        </authorList>
    </citation>
    <scope>NUCLEOTIDE SEQUENCE</scope>
    <source>
        <strain evidence="1">Mgbs1</strain>
    </source>
</reference>
<accession>A0A433WLY7</accession>
<dbReference type="AlphaFoldDB" id="A0A433WLY7"/>
<dbReference type="EMBL" id="RIAR02000001">
    <property type="protein sequence ID" value="NSL87691.1"/>
    <property type="molecule type" value="Genomic_DNA"/>
</dbReference>
<comment type="caution">
    <text evidence="1">The sequence shown here is derived from an EMBL/GenBank/DDBJ whole genome shotgun (WGS) entry which is preliminary data.</text>
</comment>
<evidence type="ECO:0000313" key="2">
    <source>
        <dbReference type="Proteomes" id="UP000281028"/>
    </source>
</evidence>
<gene>
    <name evidence="1" type="ORF">ECE50_012660</name>
</gene>
<sequence>MKKIYKLLPLLIMAVSVISCVKYEKDIDLDLTLVKQSQLTARIRSQIGDAPNGWLLMIPNPDPSIKTAIPIILKFDTVKNTFTSRSMFPSSTVATPPVYELSSATGAPLLSFASGSTFSAIYESGFIQDFYFKIMDVTPDSITMQPYRKGEIYASEGGTVMKMYKLKSPVTWFDTQYPLLALFSASNSPFVISATNPLKLTYKDGYQAPAWNMEFSGVGAGNTSFFKANIGISRDVGLNPIALYSNSDYSNYAFYYVSGTAMVTAVIKGWSPPGPFSLEPMKFINAIKTDYLLVRSISPDYTKIELFALNRYGQEVITGTLEVEQ</sequence>
<name>A0A433WLY7_9BACT</name>
<dbReference type="PROSITE" id="PS51257">
    <property type="entry name" value="PROKAR_LIPOPROTEIN"/>
    <property type="match status" value="1"/>
</dbReference>
<keyword evidence="2" id="KW-1185">Reference proteome</keyword>
<dbReference type="OrthoDB" id="702790at2"/>
<proteinExistence type="predicted"/>
<protein>
    <submittedName>
        <fullName evidence="1">Uncharacterized protein</fullName>
    </submittedName>
</protein>
<dbReference type="Proteomes" id="UP000281028">
    <property type="component" value="Unassembled WGS sequence"/>
</dbReference>